<evidence type="ECO:0000313" key="3">
    <source>
        <dbReference type="Ensembl" id="ENSCSEP00000010184.1"/>
    </source>
</evidence>
<dbReference type="GO" id="GO:0005975">
    <property type="term" value="P:carbohydrate metabolic process"/>
    <property type="evidence" value="ECO:0007669"/>
    <property type="project" value="InterPro"/>
</dbReference>
<name>A0A3P8V7U4_CYNSE</name>
<dbReference type="GeneTree" id="ENSGT00940000162989"/>
<dbReference type="AlphaFoldDB" id="A0A3P8V7U4"/>
<dbReference type="InterPro" id="IPR050314">
    <property type="entry name" value="Glycosyl_Hydrlase_18"/>
</dbReference>
<accession>A0A3P8V7U4</accession>
<dbReference type="STRING" id="244447.ENSCSEP00000010184"/>
<dbReference type="FunFam" id="3.10.50.10:FF:000001">
    <property type="entry name" value="Chitinase 3-like 1"/>
    <property type="match status" value="1"/>
</dbReference>
<dbReference type="PANTHER" id="PTHR11177:SF248">
    <property type="entry name" value="CHITOTRIOSIDASE-1"/>
    <property type="match status" value="1"/>
</dbReference>
<reference evidence="3" key="1">
    <citation type="submission" date="2025-08" db="UniProtKB">
        <authorList>
            <consortium name="Ensembl"/>
        </authorList>
    </citation>
    <scope>IDENTIFICATION</scope>
</reference>
<feature type="domain" description="GH18" evidence="2">
    <location>
        <begin position="1"/>
        <end position="152"/>
    </location>
</feature>
<evidence type="ECO:0000259" key="2">
    <source>
        <dbReference type="PROSITE" id="PS51910"/>
    </source>
</evidence>
<dbReference type="GO" id="GO:0006032">
    <property type="term" value="P:chitin catabolic process"/>
    <property type="evidence" value="ECO:0007669"/>
    <property type="project" value="TreeGrafter"/>
</dbReference>
<dbReference type="SUPFAM" id="SSF54556">
    <property type="entry name" value="Chitinase insertion domain"/>
    <property type="match status" value="1"/>
</dbReference>
<dbReference type="GO" id="GO:0008061">
    <property type="term" value="F:chitin binding"/>
    <property type="evidence" value="ECO:0007669"/>
    <property type="project" value="TreeGrafter"/>
</dbReference>
<dbReference type="OMA" id="GHEWIAF"/>
<dbReference type="Gene3D" id="3.10.50.10">
    <property type="match status" value="1"/>
</dbReference>
<dbReference type="Pfam" id="PF00704">
    <property type="entry name" value="Glyco_hydro_18"/>
    <property type="match status" value="1"/>
</dbReference>
<evidence type="ECO:0000256" key="1">
    <source>
        <dbReference type="ARBA" id="ARBA00023157"/>
    </source>
</evidence>
<dbReference type="Gene3D" id="3.20.20.80">
    <property type="entry name" value="Glycosidases"/>
    <property type="match status" value="1"/>
</dbReference>
<organism evidence="3 4">
    <name type="scientific">Cynoglossus semilaevis</name>
    <name type="common">Tongue sole</name>
    <dbReference type="NCBI Taxonomy" id="244447"/>
    <lineage>
        <taxon>Eukaryota</taxon>
        <taxon>Metazoa</taxon>
        <taxon>Chordata</taxon>
        <taxon>Craniata</taxon>
        <taxon>Vertebrata</taxon>
        <taxon>Euteleostomi</taxon>
        <taxon>Actinopterygii</taxon>
        <taxon>Neopterygii</taxon>
        <taxon>Teleostei</taxon>
        <taxon>Neoteleostei</taxon>
        <taxon>Acanthomorphata</taxon>
        <taxon>Carangaria</taxon>
        <taxon>Pleuronectiformes</taxon>
        <taxon>Pleuronectoidei</taxon>
        <taxon>Cynoglossidae</taxon>
        <taxon>Cynoglossinae</taxon>
        <taxon>Cynoglossus</taxon>
    </lineage>
</organism>
<keyword evidence="4" id="KW-1185">Reference proteome</keyword>
<dbReference type="Proteomes" id="UP000265120">
    <property type="component" value="Unassembled WGS sequence"/>
</dbReference>
<reference evidence="3" key="2">
    <citation type="submission" date="2025-09" db="UniProtKB">
        <authorList>
            <consortium name="Ensembl"/>
        </authorList>
    </citation>
    <scope>IDENTIFICATION</scope>
</reference>
<dbReference type="GO" id="GO:0004568">
    <property type="term" value="F:chitinase activity"/>
    <property type="evidence" value="ECO:0007669"/>
    <property type="project" value="TreeGrafter"/>
</dbReference>
<protein>
    <recommendedName>
        <fullName evidence="2">GH18 domain-containing protein</fullName>
    </recommendedName>
</protein>
<dbReference type="GO" id="GO:0005576">
    <property type="term" value="C:extracellular region"/>
    <property type="evidence" value="ECO:0007669"/>
    <property type="project" value="TreeGrafter"/>
</dbReference>
<sequence length="187" mass="20704">MLFEKEHKDMENSGAPAEKLLMGIAAYGRTFTLTSATNNGVAAPTSGVGEPGLYTGEGGFWSYYEVHSTEILVLFVYRHWSEGQEVPYGSAGTTWVGFDNPDSVEAKANVIKTYNYGGAAVWAMDLDDFRGEFCNQGPYPLTTRLHKLLVTGKQLLSYSTAFICFLTPLHFYPDSNICPVFPLYYCC</sequence>
<dbReference type="SUPFAM" id="SSF51445">
    <property type="entry name" value="(Trans)glycosidases"/>
    <property type="match status" value="1"/>
</dbReference>
<dbReference type="PANTHER" id="PTHR11177">
    <property type="entry name" value="CHITINASE"/>
    <property type="match status" value="1"/>
</dbReference>
<proteinExistence type="predicted"/>
<dbReference type="InterPro" id="IPR017853">
    <property type="entry name" value="GH"/>
</dbReference>
<dbReference type="InterPro" id="IPR029070">
    <property type="entry name" value="Chitinase_insertion_sf"/>
</dbReference>
<dbReference type="InterPro" id="IPR001223">
    <property type="entry name" value="Glyco_hydro18_cat"/>
</dbReference>
<evidence type="ECO:0000313" key="4">
    <source>
        <dbReference type="Proteomes" id="UP000265120"/>
    </source>
</evidence>
<keyword evidence="1" id="KW-1015">Disulfide bond</keyword>
<dbReference type="InParanoid" id="A0A3P8V7U4"/>
<dbReference type="PROSITE" id="PS51910">
    <property type="entry name" value="GH18_2"/>
    <property type="match status" value="1"/>
</dbReference>
<dbReference type="Ensembl" id="ENSCSET00000010306.1">
    <property type="protein sequence ID" value="ENSCSEP00000010184.1"/>
    <property type="gene ID" value="ENSCSEG00000006532.1"/>
</dbReference>